<name>A0A3Q8X9Z3_9BACL</name>
<keyword evidence="1 6" id="KW-0285">Flavoprotein</keyword>
<keyword evidence="4 6" id="KW-0520">NAD</keyword>
<dbReference type="InterPro" id="IPR023048">
    <property type="entry name" value="NADH:quinone_OxRdtase_FMN_depd"/>
</dbReference>
<comment type="cofactor">
    <cofactor evidence="6">
        <name>FMN</name>
        <dbReference type="ChEBI" id="CHEBI:58210"/>
    </cofactor>
    <text evidence="6">Binds 1 FMN per subunit.</text>
</comment>
<sequence>MFGTTPGNDRQERVLYITAHPTNLDSSYSMSVGSAFIDAYSKANPKDEIVHLDLYQSDIPEIDANVVEGWKKAGEGKALSVIEQTKLNRLNELVDQFLAADKYIFVNPIWNFSFPPVLKAYIDSICVAGKTFKYVPGKGPVGLLEHKKAVHIQSSGSVLSPGSDFAAFEMGHRHLNVIMKFLGVPSLEGIFVEGMGAASDQAHTIKEKAIRRAREIAKTF</sequence>
<evidence type="ECO:0000313" key="8">
    <source>
        <dbReference type="EMBL" id="AZN43793.1"/>
    </source>
</evidence>
<dbReference type="EMBL" id="CP034437">
    <property type="protein sequence ID" value="AZN43793.1"/>
    <property type="molecule type" value="Genomic_DNA"/>
</dbReference>
<dbReference type="InterPro" id="IPR029039">
    <property type="entry name" value="Flavoprotein-like_sf"/>
</dbReference>
<keyword evidence="2 6" id="KW-0288">FMN</keyword>
<dbReference type="HAMAP" id="MF_01216">
    <property type="entry name" value="Azoreductase_type1"/>
    <property type="match status" value="1"/>
</dbReference>
<evidence type="ECO:0000256" key="6">
    <source>
        <dbReference type="HAMAP-Rule" id="MF_01216"/>
    </source>
</evidence>
<comment type="subunit">
    <text evidence="6">Homodimer.</text>
</comment>
<comment type="similarity">
    <text evidence="6">Belongs to the azoreductase type 1 family.</text>
</comment>
<evidence type="ECO:0000256" key="1">
    <source>
        <dbReference type="ARBA" id="ARBA00022630"/>
    </source>
</evidence>
<evidence type="ECO:0000259" key="7">
    <source>
        <dbReference type="Pfam" id="PF02525"/>
    </source>
</evidence>
<organism evidence="8 9">
    <name type="scientific">Paenibacillus albus</name>
    <dbReference type="NCBI Taxonomy" id="2495582"/>
    <lineage>
        <taxon>Bacteria</taxon>
        <taxon>Bacillati</taxon>
        <taxon>Bacillota</taxon>
        <taxon>Bacilli</taxon>
        <taxon>Bacillales</taxon>
        <taxon>Paenibacillaceae</taxon>
        <taxon>Paenibacillus</taxon>
    </lineage>
</organism>
<protein>
    <recommendedName>
        <fullName evidence="6">FMN dependent NADH:quinone oxidoreductase</fullName>
        <ecNumber evidence="6">1.6.5.-</ecNumber>
    </recommendedName>
    <alternativeName>
        <fullName evidence="6">Azo-dye reductase</fullName>
    </alternativeName>
    <alternativeName>
        <fullName evidence="6">FMN-dependent NADH-azo compound oxidoreductase</fullName>
    </alternativeName>
    <alternativeName>
        <fullName evidence="6">FMN-dependent NADH-azoreductase</fullName>
        <ecNumber evidence="6">1.7.1.17</ecNumber>
    </alternativeName>
</protein>
<evidence type="ECO:0000313" key="9">
    <source>
        <dbReference type="Proteomes" id="UP000272528"/>
    </source>
</evidence>
<dbReference type="GO" id="GO:0010181">
    <property type="term" value="F:FMN binding"/>
    <property type="evidence" value="ECO:0007669"/>
    <property type="project" value="UniProtKB-UniRule"/>
</dbReference>
<gene>
    <name evidence="6" type="primary">azoR</name>
    <name evidence="8" type="ORF">EJC50_19580</name>
</gene>
<dbReference type="GO" id="GO:0009055">
    <property type="term" value="F:electron transfer activity"/>
    <property type="evidence" value="ECO:0007669"/>
    <property type="project" value="UniProtKB-UniRule"/>
</dbReference>
<dbReference type="Gene3D" id="3.40.50.360">
    <property type="match status" value="1"/>
</dbReference>
<keyword evidence="9" id="KW-1185">Reference proteome</keyword>
<comment type="function">
    <text evidence="6">Also exhibits azoreductase activity. Catalyzes the reductive cleavage of the azo bond in aromatic azo compounds to the corresponding amines.</text>
</comment>
<proteinExistence type="inferred from homology"/>
<dbReference type="EC" id="1.6.5.-" evidence="6"/>
<dbReference type="GO" id="GO:0016652">
    <property type="term" value="F:oxidoreductase activity, acting on NAD(P)H as acceptor"/>
    <property type="evidence" value="ECO:0007669"/>
    <property type="project" value="UniProtKB-UniRule"/>
</dbReference>
<dbReference type="EC" id="1.7.1.17" evidence="6"/>
<dbReference type="PANTHER" id="PTHR43741">
    <property type="entry name" value="FMN-DEPENDENT NADH-AZOREDUCTASE 1"/>
    <property type="match status" value="1"/>
</dbReference>
<comment type="function">
    <text evidence="6">Quinone reductase that provides resistance to thiol-specific stress caused by electrophilic quinones.</text>
</comment>
<keyword evidence="3 6" id="KW-0560">Oxidoreductase</keyword>
<dbReference type="Proteomes" id="UP000272528">
    <property type="component" value="Chromosome"/>
</dbReference>
<dbReference type="OrthoDB" id="9805013at2"/>
<comment type="caution">
    <text evidence="6">Lacks conserved residue(s) required for the propagation of feature annotation.</text>
</comment>
<dbReference type="InterPro" id="IPR003680">
    <property type="entry name" value="Flavodoxin_fold"/>
</dbReference>
<dbReference type="AlphaFoldDB" id="A0A3Q8X9Z3"/>
<dbReference type="SUPFAM" id="SSF52218">
    <property type="entry name" value="Flavoproteins"/>
    <property type="match status" value="1"/>
</dbReference>
<evidence type="ECO:0000256" key="5">
    <source>
        <dbReference type="ARBA" id="ARBA00048542"/>
    </source>
</evidence>
<dbReference type="Pfam" id="PF02525">
    <property type="entry name" value="Flavodoxin_2"/>
    <property type="match status" value="1"/>
</dbReference>
<evidence type="ECO:0000256" key="2">
    <source>
        <dbReference type="ARBA" id="ARBA00022643"/>
    </source>
</evidence>
<dbReference type="InterPro" id="IPR050104">
    <property type="entry name" value="FMN-dep_NADH:Q_OxRdtase_AzoR1"/>
</dbReference>
<dbReference type="PANTHER" id="PTHR43741:SF7">
    <property type="entry name" value="FMN-DEPENDENT NADH:QUINONE OXIDOREDUCTASE"/>
    <property type="match status" value="1"/>
</dbReference>
<dbReference type="KEGG" id="palb:EJC50_19580"/>
<comment type="catalytic activity">
    <reaction evidence="5">
        <text>N,N-dimethyl-1,4-phenylenediamine + anthranilate + 2 NAD(+) = 2-(4-dimethylaminophenyl)diazenylbenzoate + 2 NADH + 2 H(+)</text>
        <dbReference type="Rhea" id="RHEA:55872"/>
        <dbReference type="ChEBI" id="CHEBI:15378"/>
        <dbReference type="ChEBI" id="CHEBI:15783"/>
        <dbReference type="ChEBI" id="CHEBI:16567"/>
        <dbReference type="ChEBI" id="CHEBI:57540"/>
        <dbReference type="ChEBI" id="CHEBI:57945"/>
        <dbReference type="ChEBI" id="CHEBI:71579"/>
        <dbReference type="EC" id="1.7.1.17"/>
    </reaction>
    <physiologicalReaction direction="right-to-left" evidence="5">
        <dbReference type="Rhea" id="RHEA:55874"/>
    </physiologicalReaction>
</comment>
<accession>A0A3Q8X9Z3</accession>
<evidence type="ECO:0000256" key="4">
    <source>
        <dbReference type="ARBA" id="ARBA00023027"/>
    </source>
</evidence>
<evidence type="ECO:0000256" key="3">
    <source>
        <dbReference type="ARBA" id="ARBA00023002"/>
    </source>
</evidence>
<reference evidence="9" key="1">
    <citation type="submission" date="2018-12" db="EMBL/GenBank/DDBJ databases">
        <title>Genome sequence of Peanibacillus sp.</title>
        <authorList>
            <person name="Subramani G."/>
            <person name="Srinivasan S."/>
            <person name="Kim M.K."/>
        </authorList>
    </citation>
    <scope>NUCLEOTIDE SEQUENCE [LARGE SCALE GENOMIC DNA]</scope>
    <source>
        <strain evidence="9">18JY67-1</strain>
    </source>
</reference>
<feature type="binding site" evidence="6">
    <location>
        <begin position="27"/>
        <end position="29"/>
    </location>
    <ligand>
        <name>FMN</name>
        <dbReference type="ChEBI" id="CHEBI:58210"/>
    </ligand>
</feature>
<comment type="catalytic activity">
    <reaction evidence="6">
        <text>2 a quinone + NADH + H(+) = 2 a 1,4-benzosemiquinone + NAD(+)</text>
        <dbReference type="Rhea" id="RHEA:65952"/>
        <dbReference type="ChEBI" id="CHEBI:15378"/>
        <dbReference type="ChEBI" id="CHEBI:57540"/>
        <dbReference type="ChEBI" id="CHEBI:57945"/>
        <dbReference type="ChEBI" id="CHEBI:132124"/>
        <dbReference type="ChEBI" id="CHEBI:134225"/>
    </reaction>
</comment>
<dbReference type="GO" id="GO:0016655">
    <property type="term" value="F:oxidoreductase activity, acting on NAD(P)H, quinone or similar compound as acceptor"/>
    <property type="evidence" value="ECO:0007669"/>
    <property type="project" value="InterPro"/>
</dbReference>
<feature type="domain" description="Flavodoxin-like fold" evidence="7">
    <location>
        <begin position="13"/>
        <end position="215"/>
    </location>
</feature>
<dbReference type="RefSeq" id="WP_126020631.1">
    <property type="nucleotide sequence ID" value="NZ_CP034437.1"/>
</dbReference>